<geneLocation type="plasmid" evidence="1 2">
    <name>unnamed</name>
</geneLocation>
<accession>A0A5Q0CI02</accession>
<dbReference type="OrthoDB" id="112232at2"/>
<dbReference type="InterPro" id="IPR011990">
    <property type="entry name" value="TPR-like_helical_dom_sf"/>
</dbReference>
<sequence length="410" mass="43815">MAADGNASQPAKPTPRPVIETFSSWEEMRTAKGWPSVEVAAKLPPQKRLEIASAALTSRNRNVRNLDYGFALLLNGTPSKDTTRLLAKAILMNEYTFGPKAPSVLSLLAAESMRGCKSCVAAYAEIQYSGDGIPQNDEVAFKWYRWAAIVGNSKGIEATAIALTEGRGTPKDFKEAMNWADRLDAPRRAKLYVELAKSVAGSGTPEDLATSADLLVRSIKLNPADARRPIKQLLASGYPADVRSKAISALRAAGDKADPVALLTIAQSLWNAGSTGEAIPIFEELVSNGDAAAADYLAQALGRSDVAQQEKDRIVDTLRKAADAGQPSAARALGNAYYYGTGVQQSAVKARAFREQAAKRNDAEAQYLLGMMILDAGTADEAGIGRQWLERSASSGYTLARAAIMKMNSN</sequence>
<dbReference type="AlphaFoldDB" id="A0A5Q0CI02"/>
<dbReference type="Gene3D" id="1.25.40.10">
    <property type="entry name" value="Tetratricopeptide repeat domain"/>
    <property type="match status" value="1"/>
</dbReference>
<gene>
    <name evidence="1" type="ORF">FZ934_26025</name>
</gene>
<dbReference type="KEGG" id="rgr:FZ934_26025"/>
<organism evidence="1 2">
    <name type="scientific">Rhizobium grahamii</name>
    <dbReference type="NCBI Taxonomy" id="1120045"/>
    <lineage>
        <taxon>Bacteria</taxon>
        <taxon>Pseudomonadati</taxon>
        <taxon>Pseudomonadota</taxon>
        <taxon>Alphaproteobacteria</taxon>
        <taxon>Hyphomicrobiales</taxon>
        <taxon>Rhizobiaceae</taxon>
        <taxon>Rhizobium/Agrobacterium group</taxon>
        <taxon>Rhizobium</taxon>
    </lineage>
</organism>
<reference evidence="1 2" key="1">
    <citation type="submission" date="2019-08" db="EMBL/GenBank/DDBJ databases">
        <title>Prosopis cineraria nodule microbiome.</title>
        <authorList>
            <person name="Ali R."/>
            <person name="Chaluvadi S.R."/>
            <person name="Wang X."/>
        </authorList>
    </citation>
    <scope>NUCLEOTIDE SEQUENCE [LARGE SCALE GENOMIC DNA]</scope>
    <source>
        <strain evidence="1 2">BG7</strain>
        <plasmid evidence="1 2">unnamed</plasmid>
    </source>
</reference>
<dbReference type="Pfam" id="PF08238">
    <property type="entry name" value="Sel1"/>
    <property type="match status" value="4"/>
</dbReference>
<dbReference type="PANTHER" id="PTHR11102">
    <property type="entry name" value="SEL-1-LIKE PROTEIN"/>
    <property type="match status" value="1"/>
</dbReference>
<dbReference type="PANTHER" id="PTHR11102:SF160">
    <property type="entry name" value="ERAD-ASSOCIATED E3 UBIQUITIN-PROTEIN LIGASE COMPONENT HRD3"/>
    <property type="match status" value="1"/>
</dbReference>
<dbReference type="SMART" id="SM00671">
    <property type="entry name" value="SEL1"/>
    <property type="match status" value="3"/>
</dbReference>
<evidence type="ECO:0000313" key="2">
    <source>
        <dbReference type="Proteomes" id="UP000326881"/>
    </source>
</evidence>
<dbReference type="Proteomes" id="UP000326881">
    <property type="component" value="Plasmid unnamed"/>
</dbReference>
<evidence type="ECO:0000313" key="1">
    <source>
        <dbReference type="EMBL" id="QFY64131.1"/>
    </source>
</evidence>
<proteinExistence type="predicted"/>
<dbReference type="InterPro" id="IPR006597">
    <property type="entry name" value="Sel1-like"/>
</dbReference>
<keyword evidence="2" id="KW-1185">Reference proteome</keyword>
<dbReference type="InterPro" id="IPR050767">
    <property type="entry name" value="Sel1_AlgK"/>
</dbReference>
<protein>
    <submittedName>
        <fullName evidence="1">Sel1 repeat family protein</fullName>
    </submittedName>
</protein>
<name>A0A5Q0CI02_9HYPH</name>
<dbReference type="SUPFAM" id="SSF81901">
    <property type="entry name" value="HCP-like"/>
    <property type="match status" value="2"/>
</dbReference>
<keyword evidence="1" id="KW-0614">Plasmid</keyword>
<dbReference type="EMBL" id="CP043499">
    <property type="protein sequence ID" value="QFY64131.1"/>
    <property type="molecule type" value="Genomic_DNA"/>
</dbReference>